<dbReference type="EMBL" id="LGUC01000002">
    <property type="protein sequence ID" value="KPN29081.1"/>
    <property type="molecule type" value="Genomic_DNA"/>
</dbReference>
<reference evidence="7" key="1">
    <citation type="submission" date="2013-11" db="EMBL/GenBank/DDBJ databases">
        <authorList>
            <person name="Hoang H.T."/>
            <person name="Killian M.L."/>
            <person name="Madson D.M."/>
            <person name="Arruda P.H.E."/>
            <person name="Sun D."/>
            <person name="Schwartz K.J."/>
            <person name="Yoon K."/>
        </authorList>
    </citation>
    <scope>NUCLEOTIDE SEQUENCE [LARGE SCALE GENOMIC DNA]</scope>
    <source>
        <strain evidence="7">CDK2</strain>
    </source>
</reference>
<evidence type="ECO:0000256" key="3">
    <source>
        <dbReference type="ARBA" id="ARBA00023002"/>
    </source>
</evidence>
<dbReference type="InterPro" id="IPR011251">
    <property type="entry name" value="Luciferase-like_dom"/>
</dbReference>
<dbReference type="EC" id="1.5.98.2" evidence="6"/>
<evidence type="ECO:0000313" key="7">
    <source>
        <dbReference type="Proteomes" id="UP000050535"/>
    </source>
</evidence>
<name>A0A0P7FRC7_9EURY</name>
<keyword evidence="2" id="KW-0288">FMN</keyword>
<keyword evidence="1" id="KW-0285">Flavoprotein</keyword>
<keyword evidence="7" id="KW-1185">Reference proteome</keyword>
<keyword evidence="4" id="KW-0503">Monooxygenase</keyword>
<dbReference type="Gene3D" id="3.20.20.30">
    <property type="entry name" value="Luciferase-like domain"/>
    <property type="match status" value="1"/>
</dbReference>
<dbReference type="PATRIC" id="fig|699431.3.peg.3404"/>
<evidence type="ECO:0000256" key="4">
    <source>
        <dbReference type="ARBA" id="ARBA00023033"/>
    </source>
</evidence>
<accession>A0A0P7FRC7</accession>
<dbReference type="AlphaFoldDB" id="A0A0P7FRC7"/>
<evidence type="ECO:0000256" key="2">
    <source>
        <dbReference type="ARBA" id="ARBA00022643"/>
    </source>
</evidence>
<dbReference type="InterPro" id="IPR036661">
    <property type="entry name" value="Luciferase-like_sf"/>
</dbReference>
<dbReference type="PANTHER" id="PTHR42847:SF4">
    <property type="entry name" value="ALKANESULFONATE MONOOXYGENASE-RELATED"/>
    <property type="match status" value="1"/>
</dbReference>
<dbReference type="OrthoDB" id="7684at2157"/>
<dbReference type="GO" id="GO:0046306">
    <property type="term" value="P:alkanesulfonate catabolic process"/>
    <property type="evidence" value="ECO:0007669"/>
    <property type="project" value="TreeGrafter"/>
</dbReference>
<comment type="caution">
    <text evidence="6">The sequence shown here is derived from an EMBL/GenBank/DDBJ whole genome shotgun (WGS) entry which is preliminary data.</text>
</comment>
<evidence type="ECO:0000259" key="5">
    <source>
        <dbReference type="Pfam" id="PF00296"/>
    </source>
</evidence>
<dbReference type="STRING" id="699431.SY89_03315"/>
<evidence type="ECO:0000256" key="1">
    <source>
        <dbReference type="ARBA" id="ARBA00022630"/>
    </source>
</evidence>
<protein>
    <submittedName>
        <fullName evidence="6">5,10-methylenetetrahydromethanopterin reductase</fullName>
        <ecNumber evidence="6">1.5.98.2</ecNumber>
    </submittedName>
</protein>
<proteinExistence type="predicted"/>
<dbReference type="GO" id="GO:0008726">
    <property type="term" value="F:alkanesulfonate monooxygenase activity"/>
    <property type="evidence" value="ECO:0007669"/>
    <property type="project" value="TreeGrafter"/>
</dbReference>
<dbReference type="SUPFAM" id="SSF51679">
    <property type="entry name" value="Bacterial luciferase-like"/>
    <property type="match status" value="1"/>
</dbReference>
<dbReference type="RefSeq" id="WP_054584871.1">
    <property type="nucleotide sequence ID" value="NZ_LGUC01000002.1"/>
</dbReference>
<dbReference type="Pfam" id="PF00296">
    <property type="entry name" value="Bac_luciferase"/>
    <property type="match status" value="1"/>
</dbReference>
<sequence>MRFAANIPTAAGASEYSTLAFCDSISWEKQRSFARATEAAGFDGLGVPDHLLAGDGATTECFTTLTALAGATESVTLFPKTVNNELRHGPLLAKMAAEVDNVSDGRLKLGMGAGWKADEALAYGYDWPDAPERLRAMEETIELTKRLWTEEEVDYDGDYYQLDGAACRPRPRQDPRPPIMVGGGGEEFTLRIAAKHADEWNFWGPTDVMAHKLDVLRSHCETYDTAFDDIDISWFARCIVRETEAEVEAILDEVPRFRDPDPDDPMASYNNLIGTPEQLVAELEPYAELGVDEVVLEFVDFPEPTGVELFAEEVVPAFS</sequence>
<evidence type="ECO:0000313" key="6">
    <source>
        <dbReference type="EMBL" id="KPN29081.1"/>
    </source>
</evidence>
<dbReference type="InterPro" id="IPR050172">
    <property type="entry name" value="SsuD_RutA_monooxygenase"/>
</dbReference>
<dbReference type="PANTHER" id="PTHR42847">
    <property type="entry name" value="ALKANESULFONATE MONOOXYGENASE"/>
    <property type="match status" value="1"/>
</dbReference>
<feature type="domain" description="Luciferase-like" evidence="5">
    <location>
        <begin position="1"/>
        <end position="251"/>
    </location>
</feature>
<dbReference type="Proteomes" id="UP000050535">
    <property type="component" value="Unassembled WGS sequence"/>
</dbReference>
<organism evidence="6 7">
    <name type="scientific">Halolamina pelagica</name>
    <dbReference type="NCBI Taxonomy" id="699431"/>
    <lineage>
        <taxon>Archaea</taxon>
        <taxon>Methanobacteriati</taxon>
        <taxon>Methanobacteriota</taxon>
        <taxon>Stenosarchaea group</taxon>
        <taxon>Halobacteria</taxon>
        <taxon>Halobacteriales</taxon>
        <taxon>Haloferacaceae</taxon>
    </lineage>
</organism>
<keyword evidence="3 6" id="KW-0560">Oxidoreductase</keyword>
<gene>
    <name evidence="6" type="primary">mer_2</name>
    <name evidence="6" type="ORF">SY89_03315</name>
</gene>
<dbReference type="GO" id="GO:0018537">
    <property type="term" value="F:coenzyme F420-dependent N5,N10-methenyltetrahydromethanopterin reductase activity"/>
    <property type="evidence" value="ECO:0007669"/>
    <property type="project" value="UniProtKB-EC"/>
</dbReference>